<organism evidence="2 3">
    <name type="scientific">Parascaris univalens</name>
    <name type="common">Nematode worm</name>
    <dbReference type="NCBI Taxonomy" id="6257"/>
    <lineage>
        <taxon>Eukaryota</taxon>
        <taxon>Metazoa</taxon>
        <taxon>Ecdysozoa</taxon>
        <taxon>Nematoda</taxon>
        <taxon>Chromadorea</taxon>
        <taxon>Rhabditida</taxon>
        <taxon>Spirurina</taxon>
        <taxon>Ascaridomorpha</taxon>
        <taxon>Ascaridoidea</taxon>
        <taxon>Ascarididae</taxon>
        <taxon>Parascaris</taxon>
    </lineage>
</organism>
<evidence type="ECO:0000313" key="2">
    <source>
        <dbReference type="Proteomes" id="UP000887569"/>
    </source>
</evidence>
<name>A0A915B884_PARUN</name>
<keyword evidence="1" id="KW-1133">Transmembrane helix</keyword>
<evidence type="ECO:0000256" key="1">
    <source>
        <dbReference type="SAM" id="Phobius"/>
    </source>
</evidence>
<reference evidence="3" key="1">
    <citation type="submission" date="2022-11" db="UniProtKB">
        <authorList>
            <consortium name="WormBaseParasite"/>
        </authorList>
    </citation>
    <scope>IDENTIFICATION</scope>
</reference>
<proteinExistence type="predicted"/>
<evidence type="ECO:0000313" key="3">
    <source>
        <dbReference type="WBParaSite" id="PgR030_g063_t10"/>
    </source>
</evidence>
<protein>
    <submittedName>
        <fullName evidence="3">Serine/threonine-protein kinase RIO3</fullName>
    </submittedName>
</protein>
<keyword evidence="1" id="KW-0812">Transmembrane</keyword>
<accession>A0A915B884</accession>
<dbReference type="WBParaSite" id="PgR030_g063_t10">
    <property type="protein sequence ID" value="PgR030_g063_t10"/>
    <property type="gene ID" value="PgR030_g063"/>
</dbReference>
<dbReference type="Proteomes" id="UP000887569">
    <property type="component" value="Unplaced"/>
</dbReference>
<keyword evidence="1" id="KW-0472">Membrane</keyword>
<keyword evidence="2" id="KW-1185">Reference proteome</keyword>
<feature type="transmembrane region" description="Helical" evidence="1">
    <location>
        <begin position="31"/>
        <end position="52"/>
    </location>
</feature>
<sequence>MWLVKSLATEFSTLCVHIARQIRREIFALRYVFHLFSFIFLSFVPFCIRLYIICNNVAAHHIFHCNVHCLRRVLNLHFRHIKREFVSTSFLFYEVIMRN</sequence>
<dbReference type="AlphaFoldDB" id="A0A915B884"/>